<comment type="caution">
    <text evidence="2">The sequence shown here is derived from an EMBL/GenBank/DDBJ whole genome shotgun (WGS) entry which is preliminary data.</text>
</comment>
<reference evidence="2 3" key="1">
    <citation type="submission" date="2014-11" db="EMBL/GenBank/DDBJ databases">
        <title>Comparative genomic analysis of Cryptosporidium hominis reveals occurrence of genetic recombination in virulent subtypes.</title>
        <authorList>
            <person name="Guo Y."/>
            <person name="Tang K."/>
            <person name="Frace M."/>
            <person name="Li N."/>
            <person name="Roellig D.M."/>
            <person name="Sammons S."/>
            <person name="Knipe K."/>
            <person name="Rowe L."/>
            <person name="Feng Y."/>
            <person name="Xiao L."/>
        </authorList>
    </citation>
    <scope>NUCLEOTIDE SEQUENCE [LARGE SCALE GENOMIC DNA]</scope>
    <source>
        <strain evidence="2">30976</strain>
    </source>
</reference>
<gene>
    <name evidence="2" type="ORF">GY17_00000689</name>
</gene>
<sequence length="86" mass="10246">MSSQLKLKGTIPVYSKFWVAVAYIITCVIYISLLFLLAYEEEKQKWYFSGLFIALIIVFCYFIYWRWISKSIFSSNLAYNQKICND</sequence>
<name>A0ABX5BK17_CRYHO</name>
<dbReference type="EMBL" id="JTAI01000002">
    <property type="protein sequence ID" value="PPS98057.1"/>
    <property type="molecule type" value="Genomic_DNA"/>
</dbReference>
<reference evidence="2 3" key="2">
    <citation type="submission" date="2017-10" db="EMBL/GenBank/DDBJ databases">
        <title>Consistent, comparative and evidence-based genome annotation and re-annotation for the closely-related species, Cryptosporidium parvum, C. hominis and C. tyzzeri.</title>
        <authorList>
            <person name="Baptista R.P."/>
            <person name="Li Y."/>
            <person name="Sateriale A."/>
            <person name="Striepen B."/>
            <person name="Kissinger J.C."/>
        </authorList>
    </citation>
    <scope>NUCLEOTIDE SEQUENCE [LARGE SCALE GENOMIC DNA]</scope>
    <source>
        <strain evidence="2">30976</strain>
    </source>
</reference>
<keyword evidence="3" id="KW-1185">Reference proteome</keyword>
<evidence type="ECO:0000313" key="3">
    <source>
        <dbReference type="Proteomes" id="UP001429100"/>
    </source>
</evidence>
<organism evidence="2 3">
    <name type="scientific">Cryptosporidium hominis</name>
    <dbReference type="NCBI Taxonomy" id="237895"/>
    <lineage>
        <taxon>Eukaryota</taxon>
        <taxon>Sar</taxon>
        <taxon>Alveolata</taxon>
        <taxon>Apicomplexa</taxon>
        <taxon>Conoidasida</taxon>
        <taxon>Coccidia</taxon>
        <taxon>Eucoccidiorida</taxon>
        <taxon>Eimeriorina</taxon>
        <taxon>Cryptosporidiidae</taxon>
        <taxon>Cryptosporidium</taxon>
    </lineage>
</organism>
<feature type="transmembrane region" description="Helical" evidence="1">
    <location>
        <begin position="46"/>
        <end position="67"/>
    </location>
</feature>
<protein>
    <submittedName>
        <fullName evidence="2">Uncharacterized protein</fullName>
    </submittedName>
</protein>
<proteinExistence type="predicted"/>
<keyword evidence="1" id="KW-1133">Transmembrane helix</keyword>
<accession>A0ABX5BK17</accession>
<evidence type="ECO:0000256" key="1">
    <source>
        <dbReference type="SAM" id="Phobius"/>
    </source>
</evidence>
<dbReference type="Proteomes" id="UP001429100">
    <property type="component" value="Unassembled WGS sequence"/>
</dbReference>
<evidence type="ECO:0000313" key="2">
    <source>
        <dbReference type="EMBL" id="PPS98057.1"/>
    </source>
</evidence>
<feature type="transmembrane region" description="Helical" evidence="1">
    <location>
        <begin position="20"/>
        <end position="39"/>
    </location>
</feature>
<keyword evidence="1" id="KW-0812">Transmembrane</keyword>
<keyword evidence="1" id="KW-0472">Membrane</keyword>